<dbReference type="OrthoDB" id="7873696at2"/>
<dbReference type="STRING" id="1267768.BV394_02055"/>
<protein>
    <submittedName>
        <fullName evidence="1">Uncharacterized protein</fullName>
    </submittedName>
</protein>
<accession>A0A1U7DFJ5</accession>
<sequence>MPDVSLHGNGEDCPACALRREGLREVKAMKQAVSCNFCGGTGRVGRAVREIIREAVEWAAENYWPEREARWQQPNKEAK</sequence>
<reference evidence="1 2" key="1">
    <citation type="submission" date="2017-01" db="EMBL/GenBank/DDBJ databases">
        <title>Genomic analysis of Xuhuaishuia manganoxidans DY6-4.</title>
        <authorList>
            <person name="Wang X."/>
        </authorList>
    </citation>
    <scope>NUCLEOTIDE SEQUENCE [LARGE SCALE GENOMIC DNA]</scope>
    <source>
        <strain evidence="1 2">DY6-4</strain>
    </source>
</reference>
<dbReference type="AlphaFoldDB" id="A0A1U7DFJ5"/>
<accession>A0A2M9DGC5</accession>
<dbReference type="EMBL" id="CP019124">
    <property type="protein sequence ID" value="APX88663.1"/>
    <property type="molecule type" value="Genomic_DNA"/>
</dbReference>
<name>A0A1U7DFJ5_9RHOB</name>
<organism evidence="1 2">
    <name type="scientific">Brevirhabdus pacifica</name>
    <dbReference type="NCBI Taxonomy" id="1267768"/>
    <lineage>
        <taxon>Bacteria</taxon>
        <taxon>Pseudomonadati</taxon>
        <taxon>Pseudomonadota</taxon>
        <taxon>Alphaproteobacteria</taxon>
        <taxon>Rhodobacterales</taxon>
        <taxon>Paracoccaceae</taxon>
        <taxon>Brevirhabdus</taxon>
    </lineage>
</organism>
<gene>
    <name evidence="1" type="ORF">BV394_02055</name>
</gene>
<evidence type="ECO:0000313" key="2">
    <source>
        <dbReference type="Proteomes" id="UP000187266"/>
    </source>
</evidence>
<keyword evidence="2" id="KW-1185">Reference proteome</keyword>
<evidence type="ECO:0000313" key="1">
    <source>
        <dbReference type="EMBL" id="APX88663.1"/>
    </source>
</evidence>
<dbReference type="Proteomes" id="UP000187266">
    <property type="component" value="Chromosome"/>
</dbReference>
<proteinExistence type="predicted"/>